<organism evidence="1 2">
    <name type="scientific">Alistipes putredinis</name>
    <dbReference type="NCBI Taxonomy" id="28117"/>
    <lineage>
        <taxon>Bacteria</taxon>
        <taxon>Pseudomonadati</taxon>
        <taxon>Bacteroidota</taxon>
        <taxon>Bacteroidia</taxon>
        <taxon>Bacteroidales</taxon>
        <taxon>Rikenellaceae</taxon>
        <taxon>Alistipes</taxon>
    </lineage>
</organism>
<proteinExistence type="predicted"/>
<evidence type="ECO:0000313" key="2">
    <source>
        <dbReference type="Proteomes" id="UP000187417"/>
    </source>
</evidence>
<reference evidence="1 2" key="1">
    <citation type="journal article" date="2016" name="Nat. Biotechnol.">
        <title>Measurement of bacterial replication rates in microbial communities.</title>
        <authorList>
            <person name="Brown C.T."/>
            <person name="Olm M.R."/>
            <person name="Thomas B.C."/>
            <person name="Banfield J.F."/>
        </authorList>
    </citation>
    <scope>NUCLEOTIDE SEQUENCE [LARGE SCALE GENOMIC DNA]</scope>
    <source>
        <strain evidence="1">CAG:67_53_122</strain>
    </source>
</reference>
<dbReference type="STRING" id="28117.BHV66_04000"/>
<dbReference type="Proteomes" id="UP000187417">
    <property type="component" value="Unassembled WGS sequence"/>
</dbReference>
<name>A0A1Q6F9B1_9BACT</name>
<dbReference type="InterPro" id="IPR011856">
    <property type="entry name" value="tRNA_endonuc-like_dom_sf"/>
</dbReference>
<accession>A0A1Q6F9B1</accession>
<evidence type="ECO:0000313" key="1">
    <source>
        <dbReference type="EMBL" id="OKY95473.1"/>
    </source>
</evidence>
<dbReference type="Gene3D" id="3.40.1350.10">
    <property type="match status" value="1"/>
</dbReference>
<protein>
    <submittedName>
        <fullName evidence="1">Nuclease</fullName>
    </submittedName>
</protein>
<comment type="caution">
    <text evidence="1">The sequence shown here is derived from an EMBL/GenBank/DDBJ whole genome shotgun (WGS) entry which is preliminary data.</text>
</comment>
<dbReference type="EMBL" id="MNQH01000006">
    <property type="protein sequence ID" value="OKY95473.1"/>
    <property type="molecule type" value="Genomic_DNA"/>
</dbReference>
<dbReference type="GeneID" id="73803152"/>
<dbReference type="AlphaFoldDB" id="A0A1Q6F9B1"/>
<gene>
    <name evidence="1" type="ORF">BHV66_04000</name>
</gene>
<dbReference type="RefSeq" id="WP_004327640.1">
    <property type="nucleotide sequence ID" value="NZ_BAAFKX010000008.1"/>
</dbReference>
<sequence>MKHLESNIQRAFVRWFRLQYPEYALNLTSVPNGGLRSKTEAAIMKAEGMTAGAADLLLLVPRDGFGVLGLEFKTQVKGSRQTPAQKQWQKSFEQVGNKYVLVRTLNEAITAVQNYLDK</sequence>
<dbReference type="GO" id="GO:0003676">
    <property type="term" value="F:nucleic acid binding"/>
    <property type="evidence" value="ECO:0007669"/>
    <property type="project" value="InterPro"/>
</dbReference>